<proteinExistence type="predicted"/>
<protein>
    <submittedName>
        <fullName evidence="1">2-dehydro-3-deoxygalactonokinase</fullName>
    </submittedName>
</protein>
<evidence type="ECO:0000313" key="2">
    <source>
        <dbReference type="Proteomes" id="UP001162318"/>
    </source>
</evidence>
<dbReference type="EMBL" id="JAOCKX010000005">
    <property type="protein sequence ID" value="MDH2130624.1"/>
    <property type="molecule type" value="Genomic_DNA"/>
</dbReference>
<dbReference type="GO" id="GO:0034194">
    <property type="term" value="P:D-galactonate catabolic process"/>
    <property type="evidence" value="ECO:0007669"/>
    <property type="project" value="InterPro"/>
</dbReference>
<name>A0AA42WVL8_SPHYA</name>
<dbReference type="Gene3D" id="3.30.420.300">
    <property type="entry name" value="2-keto-3-deoxy-galactonokinase, substrate binding domain"/>
    <property type="match status" value="1"/>
</dbReference>
<dbReference type="AlphaFoldDB" id="A0AA42WVL8"/>
<dbReference type="Pfam" id="PF05035">
    <property type="entry name" value="DGOK"/>
    <property type="match status" value="1"/>
</dbReference>
<dbReference type="InterPro" id="IPR042258">
    <property type="entry name" value="DGOK_N"/>
</dbReference>
<dbReference type="InterPro" id="IPR007729">
    <property type="entry name" value="DGOK"/>
</dbReference>
<dbReference type="GO" id="GO:0008671">
    <property type="term" value="F:2-dehydro-3-deoxygalactonokinase activity"/>
    <property type="evidence" value="ECO:0007669"/>
    <property type="project" value="InterPro"/>
</dbReference>
<comment type="caution">
    <text evidence="1">The sequence shown here is derived from an EMBL/GenBank/DDBJ whole genome shotgun (WGS) entry which is preliminary data.</text>
</comment>
<dbReference type="RefSeq" id="WP_279728897.1">
    <property type="nucleotide sequence ID" value="NZ_JAOCKX010000005.1"/>
</dbReference>
<evidence type="ECO:0000313" key="1">
    <source>
        <dbReference type="EMBL" id="MDH2130624.1"/>
    </source>
</evidence>
<dbReference type="InterPro" id="IPR042257">
    <property type="entry name" value="DGOK_C"/>
</dbReference>
<sequence>MTMLIAGDWGSSNMRLHLCRVEEGRLIPVETVRGKGAKDVSDHEAAFHAAAGDWIDRLGPMPVLLSGMIGSTIGWREAAYLPCPAGPEAMAGALLRFEAARCPIAIVPGLSCRNIFGQPDVMRGEEVQLFGWLAGVADDDAERLICLPGTHAKWVRTRGRTVLGFVTSMQGEMRELLLAHGLLGRSLAKPYDPAAPTDIAAFDVGAGLVIDDPTLAIEHGLFALRSRILMGELTSDAAPSFLSGLMIGAEVRDAVAAHRARGMAVETIVLVGAELLVDLYGRVCDRLGIATEKAAGDGTALAGLSAIAARMEAAAA</sequence>
<dbReference type="Proteomes" id="UP001162318">
    <property type="component" value="Unassembled WGS sequence"/>
</dbReference>
<accession>A0AA42WVL8</accession>
<organism evidence="1 2">
    <name type="scientific">Sphingobium yanoikuyae</name>
    <name type="common">Sphingomonas yanoikuyae</name>
    <dbReference type="NCBI Taxonomy" id="13690"/>
    <lineage>
        <taxon>Bacteria</taxon>
        <taxon>Pseudomonadati</taxon>
        <taxon>Pseudomonadota</taxon>
        <taxon>Alphaproteobacteria</taxon>
        <taxon>Sphingomonadales</taxon>
        <taxon>Sphingomonadaceae</taxon>
        <taxon>Sphingobium</taxon>
    </lineage>
</organism>
<reference evidence="1" key="1">
    <citation type="submission" date="2022-09" db="EMBL/GenBank/DDBJ databases">
        <title>Intensive care unit water sources are persistently colonized with multi-drug resistant bacteria and are the site of extensive horizontal gene transfer of antibiotic resistance genes.</title>
        <authorList>
            <person name="Diorio-Toth L."/>
        </authorList>
    </citation>
    <scope>NUCLEOTIDE SEQUENCE</scope>
    <source>
        <strain evidence="1">GD03659</strain>
    </source>
</reference>
<gene>
    <name evidence="1" type="ORF">N5J77_05770</name>
</gene>
<dbReference type="Gene3D" id="3.30.420.310">
    <property type="entry name" value="2-keto-3-deoxy-galactonokinase, C-terminal domain"/>
    <property type="match status" value="1"/>
</dbReference>